<protein>
    <submittedName>
        <fullName evidence="1">Uncharacterized protein</fullName>
    </submittedName>
</protein>
<accession>A0A6N4V2V9</accession>
<name>A0A6N4V2V9_9MYCO</name>
<reference evidence="1 2" key="1">
    <citation type="journal article" date="2019" name="Emerg. Microbes Infect.">
        <title>Comprehensive subspecies identification of 175 nontuberculous mycobacteria species based on 7547 genomic profiles.</title>
        <authorList>
            <person name="Matsumoto Y."/>
            <person name="Kinjo T."/>
            <person name="Motooka D."/>
            <person name="Nabeya D."/>
            <person name="Jung N."/>
            <person name="Uechi K."/>
            <person name="Horii T."/>
            <person name="Iida T."/>
            <person name="Fujita J."/>
            <person name="Nakamura S."/>
        </authorList>
    </citation>
    <scope>NUCLEOTIDE SEQUENCE [LARGE SCALE GENOMIC DNA]</scope>
    <source>
        <strain evidence="1 2">JCM 12272</strain>
    </source>
</reference>
<organism evidence="1 2">
    <name type="scientific">Mycolicibacterium alvei</name>
    <dbReference type="NCBI Taxonomy" id="67081"/>
    <lineage>
        <taxon>Bacteria</taxon>
        <taxon>Bacillati</taxon>
        <taxon>Actinomycetota</taxon>
        <taxon>Actinomycetes</taxon>
        <taxon>Mycobacteriales</taxon>
        <taxon>Mycobacteriaceae</taxon>
        <taxon>Mycolicibacterium</taxon>
    </lineage>
</organism>
<gene>
    <name evidence="1" type="ORF">MALV_51160</name>
</gene>
<dbReference type="EMBL" id="AP022565">
    <property type="protein sequence ID" value="BBX29991.1"/>
    <property type="molecule type" value="Genomic_DNA"/>
</dbReference>
<proteinExistence type="predicted"/>
<dbReference type="AlphaFoldDB" id="A0A6N4V2V9"/>
<keyword evidence="2" id="KW-1185">Reference proteome</keyword>
<evidence type="ECO:0000313" key="2">
    <source>
        <dbReference type="Proteomes" id="UP000466906"/>
    </source>
</evidence>
<dbReference type="Proteomes" id="UP000466906">
    <property type="component" value="Chromosome"/>
</dbReference>
<sequence>MDGEFNCGIAGLVDIAVRGRQAERETLGVDVGKFGDVIRHGAITQIDLLGTNPVQIMLHQLGHRSESSREPTVTTMSLSR</sequence>
<evidence type="ECO:0000313" key="1">
    <source>
        <dbReference type="EMBL" id="BBX29991.1"/>
    </source>
</evidence>
<dbReference type="KEGG" id="malv:MALV_51160"/>